<dbReference type="InterPro" id="IPR041073">
    <property type="entry name" value="MobL"/>
</dbReference>
<dbReference type="NCBIfam" id="NF041499">
    <property type="entry name" value="MobP3"/>
    <property type="match status" value="1"/>
</dbReference>
<sequence>MARLITKFKYLKPNRKLGGYARYIATREQVDKIDDTQKFLPATKKQKELIRQILCDFPDTKDSFEYQDYLKKMDRGSASEVITQALENNMDSIENTKTYVDYIATRPRAERFGSHGLFTDDNIPVQLKKVSDELNSHQGNVWTMIVSLRRKDAERLGFDNGIRWRDLLRTQTETLASNLKIPMEHLKWFAAFHNESHHPHIHLIAYSTVKNEGYLTRQGMENIRSSLAKDIFAGDLESVYEEQTEYRNQLRQEEKQMAQRIVEQICTGSDTNQKIEQLLLQLADRLSRTKGKKVYGYLKADVKGLVDSIVDELAKDQRISRLYELWYLKKENIHGIYSNSSVKRVPLSQNPEFKPIRNAVIQEALKLNVPTVLVSEGDGQKAVICSVLRLFQELARIFSEKIGIDDPMLKTDRKLRKQIQEKKHQLGLK</sequence>
<gene>
    <name evidence="1" type="ORF">H8Z77_03330</name>
</gene>
<accession>A0ABR7IPK8</accession>
<keyword evidence="2" id="KW-1185">Reference proteome</keyword>
<dbReference type="Proteomes" id="UP000649151">
    <property type="component" value="Unassembled WGS sequence"/>
</dbReference>
<dbReference type="RefSeq" id="WP_069988747.1">
    <property type="nucleotide sequence ID" value="NZ_JACOQK010000001.1"/>
</dbReference>
<comment type="caution">
    <text evidence="1">The sequence shown here is derived from an EMBL/GenBank/DDBJ whole genome shotgun (WGS) entry which is preliminary data.</text>
</comment>
<organism evidence="1 2">
    <name type="scientific">Clostridium facile</name>
    <dbReference type="NCBI Taxonomy" id="2763035"/>
    <lineage>
        <taxon>Bacteria</taxon>
        <taxon>Bacillati</taxon>
        <taxon>Bacillota</taxon>
        <taxon>Clostridia</taxon>
        <taxon>Eubacteriales</taxon>
        <taxon>Clostridiaceae</taxon>
        <taxon>Clostridium</taxon>
    </lineage>
</organism>
<dbReference type="Pfam" id="PF18555">
    <property type="entry name" value="MobL"/>
    <property type="match status" value="1"/>
</dbReference>
<dbReference type="InterPro" id="IPR048102">
    <property type="entry name" value="MobP3"/>
</dbReference>
<reference evidence="1 2" key="1">
    <citation type="submission" date="2020-08" db="EMBL/GenBank/DDBJ databases">
        <title>Genome public.</title>
        <authorList>
            <person name="Liu C."/>
            <person name="Sun Q."/>
        </authorList>
    </citation>
    <scope>NUCLEOTIDE SEQUENCE [LARGE SCALE GENOMIC DNA]</scope>
    <source>
        <strain evidence="1 2">NSJ-27</strain>
    </source>
</reference>
<protein>
    <recommendedName>
        <fullName evidence="3">Serine/threonine protein phosphatase</fullName>
    </recommendedName>
</protein>
<evidence type="ECO:0008006" key="3">
    <source>
        <dbReference type="Google" id="ProtNLM"/>
    </source>
</evidence>
<name>A0ABR7IPK8_9CLOT</name>
<dbReference type="EMBL" id="JACOQK010000001">
    <property type="protein sequence ID" value="MBC5787056.1"/>
    <property type="molecule type" value="Genomic_DNA"/>
</dbReference>
<evidence type="ECO:0000313" key="1">
    <source>
        <dbReference type="EMBL" id="MBC5787056.1"/>
    </source>
</evidence>
<proteinExistence type="predicted"/>
<evidence type="ECO:0000313" key="2">
    <source>
        <dbReference type="Proteomes" id="UP000649151"/>
    </source>
</evidence>